<sequence>MAAAKMARQSLVTQKSRLCKIVIAKNQTVMARAFFCAIVPDIVCREEDQYKIQESLFINTKVLLESIFYRTRLQMMTTISICTPMPATSDFIYLINTKIHKLICSYQQIIFYPELHIAKC</sequence>
<evidence type="ECO:0000313" key="2">
    <source>
        <dbReference type="Proteomes" id="UP000192276"/>
    </source>
</evidence>
<proteinExistence type="predicted"/>
<dbReference type="STRING" id="550983.A4R26_09385"/>
<organism evidence="1 2">
    <name type="scientific">Niastella populi</name>
    <dbReference type="NCBI Taxonomy" id="550983"/>
    <lineage>
        <taxon>Bacteria</taxon>
        <taxon>Pseudomonadati</taxon>
        <taxon>Bacteroidota</taxon>
        <taxon>Chitinophagia</taxon>
        <taxon>Chitinophagales</taxon>
        <taxon>Chitinophagaceae</taxon>
        <taxon>Niastella</taxon>
    </lineage>
</organism>
<name>A0A1V9EHT3_9BACT</name>
<accession>A0A1V9EHT3</accession>
<dbReference type="Proteomes" id="UP000192276">
    <property type="component" value="Unassembled WGS sequence"/>
</dbReference>
<dbReference type="RefSeq" id="WP_081171390.1">
    <property type="nucleotide sequence ID" value="NZ_LWBP01000254.1"/>
</dbReference>
<comment type="caution">
    <text evidence="1">The sequence shown here is derived from an EMBL/GenBank/DDBJ whole genome shotgun (WGS) entry which is preliminary data.</text>
</comment>
<keyword evidence="2" id="KW-1185">Reference proteome</keyword>
<dbReference type="AlphaFoldDB" id="A0A1V9EHT3"/>
<protein>
    <submittedName>
        <fullName evidence="1">Uncharacterized protein</fullName>
    </submittedName>
</protein>
<reference evidence="2" key="1">
    <citation type="submission" date="2016-04" db="EMBL/GenBank/DDBJ databases">
        <authorList>
            <person name="Chen L."/>
            <person name="Zhuang W."/>
            <person name="Wang G."/>
        </authorList>
    </citation>
    <scope>NUCLEOTIDE SEQUENCE [LARGE SCALE GENOMIC DNA]</scope>
    <source>
        <strain evidence="2">208</strain>
    </source>
</reference>
<dbReference type="EMBL" id="LWBP01000254">
    <property type="protein sequence ID" value="OQP45698.1"/>
    <property type="molecule type" value="Genomic_DNA"/>
</dbReference>
<gene>
    <name evidence="1" type="ORF">A4R26_09385</name>
</gene>
<evidence type="ECO:0000313" key="1">
    <source>
        <dbReference type="EMBL" id="OQP45698.1"/>
    </source>
</evidence>